<dbReference type="AlphaFoldDB" id="A0A164H0N4"/>
<evidence type="ECO:0000313" key="2">
    <source>
        <dbReference type="Proteomes" id="UP000076512"/>
    </source>
</evidence>
<gene>
    <name evidence="1" type="ORF">AWN90_09180</name>
</gene>
<organism evidence="1 2">
    <name type="scientific">Nocardia terpenica</name>
    <dbReference type="NCBI Taxonomy" id="455432"/>
    <lineage>
        <taxon>Bacteria</taxon>
        <taxon>Bacillati</taxon>
        <taxon>Actinomycetota</taxon>
        <taxon>Actinomycetes</taxon>
        <taxon>Mycobacteriales</taxon>
        <taxon>Nocardiaceae</taxon>
        <taxon>Nocardia</taxon>
    </lineage>
</organism>
<evidence type="ECO:0000313" key="1">
    <source>
        <dbReference type="EMBL" id="KZM68103.1"/>
    </source>
</evidence>
<keyword evidence="2" id="KW-1185">Reference proteome</keyword>
<sequence>MDTFLAAVRADSASDDAEVDATAVADLLGVQVTTLLDRIQAPTRRELTASGSAASRLTWPSLTGSPYRCIRDCEHTPRLIDRIRHSLHLY</sequence>
<protein>
    <submittedName>
        <fullName evidence="1">Uncharacterized protein</fullName>
    </submittedName>
</protein>
<dbReference type="EMBL" id="LWGR01000021">
    <property type="protein sequence ID" value="KZM68103.1"/>
    <property type="molecule type" value="Genomic_DNA"/>
</dbReference>
<comment type="caution">
    <text evidence="1">The sequence shown here is derived from an EMBL/GenBank/DDBJ whole genome shotgun (WGS) entry which is preliminary data.</text>
</comment>
<proteinExistence type="predicted"/>
<name>A0A164H0N4_9NOCA</name>
<accession>A0A164H0N4</accession>
<reference evidence="1 2" key="1">
    <citation type="submission" date="2016-04" db="EMBL/GenBank/DDBJ databases">
        <authorList>
            <person name="Evans L.H."/>
            <person name="Alamgir A."/>
            <person name="Owens N."/>
            <person name="Weber N.D."/>
            <person name="Virtaneva K."/>
            <person name="Barbian K."/>
            <person name="Babar A."/>
            <person name="Rosenke K."/>
        </authorList>
    </citation>
    <scope>NUCLEOTIDE SEQUENCE [LARGE SCALE GENOMIC DNA]</scope>
    <source>
        <strain evidence="1 2">IFM 0406</strain>
    </source>
</reference>
<dbReference type="Proteomes" id="UP000076512">
    <property type="component" value="Unassembled WGS sequence"/>
</dbReference>
<dbReference type="RefSeq" id="WP_067579411.1">
    <property type="nucleotide sequence ID" value="NZ_JABMCZ010000002.1"/>
</dbReference>